<dbReference type="GO" id="GO:0016879">
    <property type="term" value="F:ligase activity, forming carbon-nitrogen bonds"/>
    <property type="evidence" value="ECO:0007669"/>
    <property type="project" value="TreeGrafter"/>
</dbReference>
<dbReference type="InterPro" id="IPR050141">
    <property type="entry name" value="GCL_type2/YbdK_subfam"/>
</dbReference>
<proteinExistence type="predicted"/>
<evidence type="ECO:0008006" key="5">
    <source>
        <dbReference type="Google" id="ProtNLM"/>
    </source>
</evidence>
<evidence type="ECO:0000313" key="4">
    <source>
        <dbReference type="Proteomes" id="UP000198348"/>
    </source>
</evidence>
<accession>A0A238XDP5</accession>
<gene>
    <name evidence="3" type="ORF">SAMN06265360_11092</name>
</gene>
<dbReference type="PANTHER" id="PTHR36510">
    <property type="entry name" value="GLUTAMATE--CYSTEINE LIGASE 2-RELATED"/>
    <property type="match status" value="1"/>
</dbReference>
<dbReference type="AlphaFoldDB" id="A0A238XDP5"/>
<dbReference type="PANTHER" id="PTHR36510:SF3">
    <property type="entry name" value="CONSERVED PROTEIN"/>
    <property type="match status" value="1"/>
</dbReference>
<dbReference type="Gene3D" id="3.30.590.20">
    <property type="match status" value="1"/>
</dbReference>
<dbReference type="Proteomes" id="UP000198348">
    <property type="component" value="Unassembled WGS sequence"/>
</dbReference>
<dbReference type="InterPro" id="IPR006336">
    <property type="entry name" value="GCS2"/>
</dbReference>
<evidence type="ECO:0000313" key="3">
    <source>
        <dbReference type="EMBL" id="SNR56681.1"/>
    </source>
</evidence>
<comment type="catalytic activity">
    <reaction evidence="1">
        <text>L-cysteine + L-glutamate + ATP = gamma-L-glutamyl-L-cysteine + ADP + phosphate + H(+)</text>
        <dbReference type="Rhea" id="RHEA:13285"/>
        <dbReference type="ChEBI" id="CHEBI:15378"/>
        <dbReference type="ChEBI" id="CHEBI:29985"/>
        <dbReference type="ChEBI" id="CHEBI:30616"/>
        <dbReference type="ChEBI" id="CHEBI:35235"/>
        <dbReference type="ChEBI" id="CHEBI:43474"/>
        <dbReference type="ChEBI" id="CHEBI:58173"/>
        <dbReference type="ChEBI" id="CHEBI:456216"/>
        <dbReference type="EC" id="6.3.2.2"/>
    </reaction>
</comment>
<dbReference type="Pfam" id="PF04107">
    <property type="entry name" value="GCS2"/>
    <property type="match status" value="1"/>
</dbReference>
<dbReference type="InterPro" id="IPR016602">
    <property type="entry name" value="UCP012666"/>
</dbReference>
<protein>
    <recommendedName>
        <fullName evidence="5">Glutamate-cysteine ligase family 2(GCS2)</fullName>
    </recommendedName>
</protein>
<keyword evidence="4" id="KW-1185">Reference proteome</keyword>
<organism evidence="3 4">
    <name type="scientific">Haloechinothrix alba</name>
    <dbReference type="NCBI Taxonomy" id="664784"/>
    <lineage>
        <taxon>Bacteria</taxon>
        <taxon>Bacillati</taxon>
        <taxon>Actinomycetota</taxon>
        <taxon>Actinomycetes</taxon>
        <taxon>Pseudonocardiales</taxon>
        <taxon>Pseudonocardiaceae</taxon>
        <taxon>Haloechinothrix</taxon>
    </lineage>
</organism>
<dbReference type="EMBL" id="FZNW01000010">
    <property type="protein sequence ID" value="SNR56681.1"/>
    <property type="molecule type" value="Genomic_DNA"/>
</dbReference>
<dbReference type="SUPFAM" id="SSF55931">
    <property type="entry name" value="Glutamine synthetase/guanido kinase"/>
    <property type="match status" value="1"/>
</dbReference>
<name>A0A238XDP5_9PSEU</name>
<evidence type="ECO:0000256" key="2">
    <source>
        <dbReference type="SAM" id="MobiDB-lite"/>
    </source>
</evidence>
<feature type="compositionally biased region" description="Low complexity" evidence="2">
    <location>
        <begin position="51"/>
        <end position="62"/>
    </location>
</feature>
<dbReference type="InterPro" id="IPR014746">
    <property type="entry name" value="Gln_synth/guanido_kin_cat_dom"/>
</dbReference>
<feature type="region of interest" description="Disordered" evidence="2">
    <location>
        <begin position="1"/>
        <end position="62"/>
    </location>
</feature>
<reference evidence="3 4" key="1">
    <citation type="submission" date="2017-06" db="EMBL/GenBank/DDBJ databases">
        <authorList>
            <person name="Kim H.J."/>
            <person name="Triplett B.A."/>
        </authorList>
    </citation>
    <scope>NUCLEOTIDE SEQUENCE [LARGE SCALE GENOMIC DNA]</scope>
    <source>
        <strain evidence="3 4">DSM 45207</strain>
    </source>
</reference>
<sequence length="551" mass="61144">MTTSCGAATDAQEEPVSFPESRAWAADSEHTGQSYTHIPHQGGAGHGDVSAEPAGTAAAAEPLSPRDRMPYRHKVQRCLDALERMLADGSFSFPHKRIGLELELNLVDPELRPSMSNTLMLERLGDPVFTTELGKHNLELNVRPRPLAGDSLGELERELHGYLTGAASTARDACGDLVTIGILPTLTSEHFRTEWLTDNQRYCLLNNEILAARGERTLLQMDGEPLPGSSPDRLYSYADTILPEAACTSAQLHLQVAPEDFATHWNAAQCLAGVQLAIGANSPFLLGKALWHETRVPLFLQATDTRPEELKTQGVRPRVWFGERWVTSIFDLFEENVRYFPGLLPETDAEDPLETLEAGAAPQLSELRMHNGTVWRWNRPVYDVVDGTPHLRIENRVLPAGPTVIDMLANAAFFYGAQRALADAERPVWTQMSFQAAEENLYAGARHGMHADLYWPGIGWVPPDELALRVLIPLAHEGLRSSGVPAALADHYLDVLRQRCIARRNGSDWQRESVMRLEARGFDRREALNRMLAGYIDRAVDGAPVHEWSLL</sequence>
<evidence type="ECO:0000256" key="1">
    <source>
        <dbReference type="ARBA" id="ARBA00048819"/>
    </source>
</evidence>
<dbReference type="PIRSF" id="PIRSF012666">
    <property type="entry name" value="UCP012666"/>
    <property type="match status" value="1"/>
</dbReference>